<sequence length="86" mass="9582">MAGANQSIMEKAEARFLEKQKKTAEQNKATAEYLSEAKARTIKTARLRELRLAKEEADRVAEALNPAPKKKRVPRTVKAASTEVKS</sequence>
<protein>
    <submittedName>
        <fullName evidence="2">Uncharacterized protein</fullName>
    </submittedName>
</protein>
<dbReference type="EMBL" id="RQXT01000051">
    <property type="protein sequence ID" value="RRH93421.1"/>
    <property type="molecule type" value="Genomic_DNA"/>
</dbReference>
<reference evidence="2 3" key="1">
    <citation type="submission" date="2018-11" db="EMBL/GenBank/DDBJ databases">
        <title>the genome of Mesorhizobium tamadayense DSM 28320.</title>
        <authorList>
            <person name="Gao J."/>
        </authorList>
    </citation>
    <scope>NUCLEOTIDE SEQUENCE [LARGE SCALE GENOMIC DNA]</scope>
    <source>
        <strain evidence="2 3">DSM 28320</strain>
    </source>
</reference>
<accession>A0A3P3F494</accession>
<dbReference type="Proteomes" id="UP000273786">
    <property type="component" value="Unassembled WGS sequence"/>
</dbReference>
<dbReference type="AlphaFoldDB" id="A0A3P3F494"/>
<dbReference type="RefSeq" id="WP_125005249.1">
    <property type="nucleotide sequence ID" value="NZ_RQXT01000051.1"/>
</dbReference>
<gene>
    <name evidence="2" type="ORF">EH240_29690</name>
</gene>
<evidence type="ECO:0000256" key="1">
    <source>
        <dbReference type="SAM" id="MobiDB-lite"/>
    </source>
</evidence>
<organism evidence="2 3">
    <name type="scientific">Mesorhizobium tamadayense</name>
    <dbReference type="NCBI Taxonomy" id="425306"/>
    <lineage>
        <taxon>Bacteria</taxon>
        <taxon>Pseudomonadati</taxon>
        <taxon>Pseudomonadota</taxon>
        <taxon>Alphaproteobacteria</taxon>
        <taxon>Hyphomicrobiales</taxon>
        <taxon>Phyllobacteriaceae</taxon>
        <taxon>Mesorhizobium</taxon>
    </lineage>
</organism>
<evidence type="ECO:0000313" key="2">
    <source>
        <dbReference type="EMBL" id="RRH93421.1"/>
    </source>
</evidence>
<comment type="caution">
    <text evidence="2">The sequence shown here is derived from an EMBL/GenBank/DDBJ whole genome shotgun (WGS) entry which is preliminary data.</text>
</comment>
<proteinExistence type="predicted"/>
<name>A0A3P3F494_9HYPH</name>
<feature type="region of interest" description="Disordered" evidence="1">
    <location>
        <begin position="65"/>
        <end position="86"/>
    </location>
</feature>
<dbReference type="OrthoDB" id="8163684at2"/>
<evidence type="ECO:0000313" key="3">
    <source>
        <dbReference type="Proteomes" id="UP000273786"/>
    </source>
</evidence>
<keyword evidence="3" id="KW-1185">Reference proteome</keyword>